<dbReference type="EMBL" id="JAEHTE010000023">
    <property type="protein sequence ID" value="MBI6885838.1"/>
    <property type="molecule type" value="Genomic_DNA"/>
</dbReference>
<accession>A0A8I1EIP0</accession>
<dbReference type="RefSeq" id="WP_198747765.1">
    <property type="nucleotide sequence ID" value="NZ_JAEHTE010000023.1"/>
</dbReference>
<sequence>MGDQKASIILKIEQSFPNQEKPKRACLNLVDYLFSGRRKIRGMSASDLAEAMQSEDPATVRESISYCSSSLGLIVTYAEAHLRDLSFELTTEELNEAVRTGRVTNPKTGVLEMFSYINHPLYKLAAQS</sequence>
<proteinExistence type="predicted"/>
<evidence type="ECO:0000313" key="2">
    <source>
        <dbReference type="Proteomes" id="UP000637061"/>
    </source>
</evidence>
<name>A0A8I1EIP0_PSEPU</name>
<organism evidence="1 2">
    <name type="scientific">Pseudomonas putida</name>
    <name type="common">Arthrobacter siderocapsulatus</name>
    <dbReference type="NCBI Taxonomy" id="303"/>
    <lineage>
        <taxon>Bacteria</taxon>
        <taxon>Pseudomonadati</taxon>
        <taxon>Pseudomonadota</taxon>
        <taxon>Gammaproteobacteria</taxon>
        <taxon>Pseudomonadales</taxon>
        <taxon>Pseudomonadaceae</taxon>
        <taxon>Pseudomonas</taxon>
    </lineage>
</organism>
<dbReference type="Proteomes" id="UP000637061">
    <property type="component" value="Unassembled WGS sequence"/>
</dbReference>
<reference evidence="1" key="1">
    <citation type="submission" date="2020-12" db="EMBL/GenBank/DDBJ databases">
        <title>Enhanced detection system for hospital associated transmission using whole genome sequencing surveillance.</title>
        <authorList>
            <person name="Harrison L.H."/>
            <person name="Van Tyne D."/>
            <person name="Marsh J.W."/>
            <person name="Griffith M.P."/>
            <person name="Snyder D.J."/>
            <person name="Cooper V.S."/>
            <person name="Mustapha M."/>
        </authorList>
    </citation>
    <scope>NUCLEOTIDE SEQUENCE</scope>
    <source>
        <strain evidence="1">PSB00042</strain>
    </source>
</reference>
<protein>
    <submittedName>
        <fullName evidence="1">Uncharacterized protein</fullName>
    </submittedName>
</protein>
<gene>
    <name evidence="1" type="ORF">JEU22_18175</name>
</gene>
<comment type="caution">
    <text evidence="1">The sequence shown here is derived from an EMBL/GenBank/DDBJ whole genome shotgun (WGS) entry which is preliminary data.</text>
</comment>
<evidence type="ECO:0000313" key="1">
    <source>
        <dbReference type="EMBL" id="MBI6885838.1"/>
    </source>
</evidence>
<dbReference type="AlphaFoldDB" id="A0A8I1EIP0"/>